<gene>
    <name evidence="4" type="primary">dtd</name>
    <name evidence="5" type="ORF">CJ205_03225</name>
</gene>
<sequence>MRIIIQRSKESSVSVEGEVIGSIDKGLVLLVGFHDDDTQEDLDYAVRKVVNMRLFSDDEGRMNLSLKDIKGAILSVSQFTLYANTKKGNRPSFMAAAQPDYAEQLYHQFNEKLKEENVPVETGSFGAMMDVSIQNDGPVTIILDTKDR</sequence>
<dbReference type="HAMAP" id="MF_00518">
    <property type="entry name" value="Deacylase_Dtd"/>
    <property type="match status" value="1"/>
</dbReference>
<comment type="catalytic activity">
    <reaction evidence="4">
        <text>glycyl-tRNA(Ala) + H2O = tRNA(Ala) + glycine + H(+)</text>
        <dbReference type="Rhea" id="RHEA:53744"/>
        <dbReference type="Rhea" id="RHEA-COMP:9657"/>
        <dbReference type="Rhea" id="RHEA-COMP:13640"/>
        <dbReference type="ChEBI" id="CHEBI:15377"/>
        <dbReference type="ChEBI" id="CHEBI:15378"/>
        <dbReference type="ChEBI" id="CHEBI:57305"/>
        <dbReference type="ChEBI" id="CHEBI:78442"/>
        <dbReference type="ChEBI" id="CHEBI:78522"/>
    </reaction>
</comment>
<dbReference type="Proteomes" id="UP000235682">
    <property type="component" value="Unassembled WGS sequence"/>
</dbReference>
<dbReference type="PANTHER" id="PTHR10472">
    <property type="entry name" value="D-TYROSYL-TRNA TYR DEACYLASE"/>
    <property type="match status" value="1"/>
</dbReference>
<dbReference type="OrthoDB" id="9801395at2"/>
<evidence type="ECO:0000313" key="6">
    <source>
        <dbReference type="Proteomes" id="UP000235682"/>
    </source>
</evidence>
<dbReference type="GO" id="GO:0019478">
    <property type="term" value="P:D-amino acid catabolic process"/>
    <property type="evidence" value="ECO:0007669"/>
    <property type="project" value="UniProtKB-UniRule"/>
</dbReference>
<evidence type="ECO:0000256" key="3">
    <source>
        <dbReference type="ARBA" id="ARBA00022884"/>
    </source>
</evidence>
<dbReference type="GO" id="GO:0051500">
    <property type="term" value="F:D-tyrosyl-tRNA(Tyr) deacylase activity"/>
    <property type="evidence" value="ECO:0007669"/>
    <property type="project" value="TreeGrafter"/>
</dbReference>
<proteinExistence type="inferred from homology"/>
<organism evidence="5 6">
    <name type="scientific">Dolosicoccus paucivorans</name>
    <dbReference type="NCBI Taxonomy" id="84521"/>
    <lineage>
        <taxon>Bacteria</taxon>
        <taxon>Bacillati</taxon>
        <taxon>Bacillota</taxon>
        <taxon>Bacilli</taxon>
        <taxon>Lactobacillales</taxon>
        <taxon>Aerococcaceae</taxon>
        <taxon>Dolosicoccus</taxon>
    </lineage>
</organism>
<comment type="similarity">
    <text evidence="1 4">Belongs to the DTD family.</text>
</comment>
<keyword evidence="4" id="KW-0963">Cytoplasm</keyword>
<keyword evidence="4" id="KW-0378">Hydrolase</keyword>
<comment type="subunit">
    <text evidence="4">Homodimer.</text>
</comment>
<keyword evidence="2 4" id="KW-0820">tRNA-binding</keyword>
<dbReference type="GO" id="GO:0106026">
    <property type="term" value="F:Gly-tRNA(Ala) deacylase activity"/>
    <property type="evidence" value="ECO:0007669"/>
    <property type="project" value="UniProtKB-UniRule"/>
</dbReference>
<dbReference type="InterPro" id="IPR003732">
    <property type="entry name" value="Daa-tRNA_deacyls_DTD"/>
</dbReference>
<dbReference type="AlphaFoldDB" id="A0A1G8JHD3"/>
<evidence type="ECO:0000256" key="2">
    <source>
        <dbReference type="ARBA" id="ARBA00022555"/>
    </source>
</evidence>
<dbReference type="STRING" id="84521.SAMN04487994_100514"/>
<dbReference type="Pfam" id="PF02580">
    <property type="entry name" value="Tyr_Deacylase"/>
    <property type="match status" value="1"/>
</dbReference>
<dbReference type="EC" id="3.1.1.-" evidence="4"/>
<dbReference type="Gene3D" id="3.50.80.10">
    <property type="entry name" value="D-tyrosyl-tRNA(Tyr) deacylase"/>
    <property type="match status" value="1"/>
</dbReference>
<dbReference type="EMBL" id="PNHE01000009">
    <property type="protein sequence ID" value="PMC58606.1"/>
    <property type="molecule type" value="Genomic_DNA"/>
</dbReference>
<keyword evidence="6" id="KW-1185">Reference proteome</keyword>
<comment type="catalytic activity">
    <reaction evidence="4">
        <text>a D-aminoacyl-tRNA + H2O = a tRNA + a D-alpha-amino acid + H(+)</text>
        <dbReference type="Rhea" id="RHEA:13953"/>
        <dbReference type="Rhea" id="RHEA-COMP:10123"/>
        <dbReference type="Rhea" id="RHEA-COMP:10124"/>
        <dbReference type="ChEBI" id="CHEBI:15377"/>
        <dbReference type="ChEBI" id="CHEBI:15378"/>
        <dbReference type="ChEBI" id="CHEBI:59871"/>
        <dbReference type="ChEBI" id="CHEBI:78442"/>
        <dbReference type="ChEBI" id="CHEBI:79333"/>
        <dbReference type="EC" id="3.1.1.96"/>
    </reaction>
</comment>
<feature type="short sequence motif" description="Gly-cisPro motif, important for rejection of L-amino acids" evidence="4">
    <location>
        <begin position="137"/>
        <end position="138"/>
    </location>
</feature>
<protein>
    <recommendedName>
        <fullName evidence="4">D-aminoacyl-tRNA deacylase</fullName>
        <shortName evidence="4">DTD</shortName>
        <ecNumber evidence="4">3.1.1.96</ecNumber>
    </recommendedName>
    <alternativeName>
        <fullName evidence="4">Gly-tRNA(Ala) deacylase</fullName>
        <ecNumber evidence="4">3.1.1.-</ecNumber>
    </alternativeName>
</protein>
<dbReference type="InterPro" id="IPR023509">
    <property type="entry name" value="DTD-like_sf"/>
</dbReference>
<evidence type="ECO:0000313" key="5">
    <source>
        <dbReference type="EMBL" id="PMC58606.1"/>
    </source>
</evidence>
<dbReference type="RefSeq" id="WP_092084204.1">
    <property type="nucleotide sequence ID" value="NZ_FNEL01000005.1"/>
</dbReference>
<dbReference type="GO" id="GO:0000049">
    <property type="term" value="F:tRNA binding"/>
    <property type="evidence" value="ECO:0007669"/>
    <property type="project" value="UniProtKB-UniRule"/>
</dbReference>
<dbReference type="PANTHER" id="PTHR10472:SF5">
    <property type="entry name" value="D-AMINOACYL-TRNA DEACYLASE 1"/>
    <property type="match status" value="1"/>
</dbReference>
<comment type="subcellular location">
    <subcellularLocation>
        <location evidence="4">Cytoplasm</location>
    </subcellularLocation>
</comment>
<comment type="function">
    <text evidence="4">An aminoacyl-tRNA editing enzyme that deacylates mischarged D-aminoacyl-tRNAs. Also deacylates mischarged glycyl-tRNA(Ala), protecting cells against glycine mischarging by AlaRS. Acts via tRNA-based rather than protein-based catalysis; rejects L-amino acids rather than detecting D-amino acids in the active site. By recycling D-aminoacyl-tRNA to D-amino acids and free tRNA molecules, this enzyme counteracts the toxicity associated with the formation of D-aminoacyl-tRNA entities in vivo and helps enforce protein L-homochirality.</text>
</comment>
<dbReference type="FunFam" id="3.50.80.10:FF:000001">
    <property type="entry name" value="D-aminoacyl-tRNA deacylase"/>
    <property type="match status" value="1"/>
</dbReference>
<dbReference type="SUPFAM" id="SSF69500">
    <property type="entry name" value="DTD-like"/>
    <property type="match status" value="1"/>
</dbReference>
<dbReference type="GO" id="GO:0043908">
    <property type="term" value="F:Ser(Gly)-tRNA(Ala) hydrolase activity"/>
    <property type="evidence" value="ECO:0007669"/>
    <property type="project" value="UniProtKB-UniRule"/>
</dbReference>
<comment type="caution">
    <text evidence="5">The sequence shown here is derived from an EMBL/GenBank/DDBJ whole genome shotgun (WGS) entry which is preliminary data.</text>
</comment>
<evidence type="ECO:0000256" key="1">
    <source>
        <dbReference type="ARBA" id="ARBA00009673"/>
    </source>
</evidence>
<name>A0A1G8JHD3_9LACT</name>
<dbReference type="CDD" id="cd00563">
    <property type="entry name" value="Dtyr_deacylase"/>
    <property type="match status" value="1"/>
</dbReference>
<accession>A0A1G8JHD3</accession>
<dbReference type="NCBIfam" id="TIGR00256">
    <property type="entry name" value="D-aminoacyl-tRNA deacylase"/>
    <property type="match status" value="1"/>
</dbReference>
<keyword evidence="3 4" id="KW-0694">RNA-binding</keyword>
<dbReference type="GO" id="GO:0005737">
    <property type="term" value="C:cytoplasm"/>
    <property type="evidence" value="ECO:0007669"/>
    <property type="project" value="UniProtKB-SubCell"/>
</dbReference>
<dbReference type="EC" id="3.1.1.96" evidence="4"/>
<evidence type="ECO:0000256" key="4">
    <source>
        <dbReference type="HAMAP-Rule" id="MF_00518"/>
    </source>
</evidence>
<comment type="domain">
    <text evidence="4">A Gly-cisPro motif from one monomer fits into the active site of the other monomer to allow specific chiral rejection of L-amino acids.</text>
</comment>
<reference evidence="5 6" key="1">
    <citation type="submission" date="2017-09" db="EMBL/GenBank/DDBJ databases">
        <title>Bacterial strain isolated from the female urinary microbiota.</title>
        <authorList>
            <person name="Thomas-White K."/>
            <person name="Kumar N."/>
            <person name="Forster S."/>
            <person name="Putonti C."/>
            <person name="Lawley T."/>
            <person name="Wolfe A.J."/>
        </authorList>
    </citation>
    <scope>NUCLEOTIDE SEQUENCE [LARGE SCALE GENOMIC DNA]</scope>
    <source>
        <strain evidence="5 6">UMB0852</strain>
    </source>
</reference>